<name>A0ABT2CM12_9ACTN</name>
<dbReference type="InterPro" id="IPR009677">
    <property type="entry name" value="DUF1266"/>
</dbReference>
<dbReference type="RefSeq" id="WP_258788854.1">
    <property type="nucleotide sequence ID" value="NZ_JANUGQ010000015.1"/>
</dbReference>
<organism evidence="3 4">
    <name type="scientific">Streptomyces pyxinae</name>
    <dbReference type="NCBI Taxonomy" id="2970734"/>
    <lineage>
        <taxon>Bacteria</taxon>
        <taxon>Bacillati</taxon>
        <taxon>Actinomycetota</taxon>
        <taxon>Actinomycetes</taxon>
        <taxon>Kitasatosporales</taxon>
        <taxon>Streptomycetaceae</taxon>
        <taxon>Streptomyces</taxon>
    </lineage>
</organism>
<feature type="region of interest" description="Disordered" evidence="1">
    <location>
        <begin position="217"/>
        <end position="237"/>
    </location>
</feature>
<protein>
    <submittedName>
        <fullName evidence="3">DUF1266 domain-containing protein</fullName>
    </submittedName>
</protein>
<reference evidence="3" key="1">
    <citation type="submission" date="2022-08" db="EMBL/GenBank/DDBJ databases">
        <authorList>
            <person name="Somphong A."/>
            <person name="Phongsopitanun W."/>
        </authorList>
    </citation>
    <scope>NUCLEOTIDE SEQUENCE</scope>
    <source>
        <strain evidence="3">LP05-1</strain>
    </source>
</reference>
<dbReference type="EMBL" id="JANUGQ010000015">
    <property type="protein sequence ID" value="MCS0637609.1"/>
    <property type="molecule type" value="Genomic_DNA"/>
</dbReference>
<keyword evidence="4" id="KW-1185">Reference proteome</keyword>
<dbReference type="Proteomes" id="UP001431313">
    <property type="component" value="Unassembled WGS sequence"/>
</dbReference>
<evidence type="ECO:0000259" key="2">
    <source>
        <dbReference type="Pfam" id="PF06889"/>
    </source>
</evidence>
<evidence type="ECO:0000313" key="4">
    <source>
        <dbReference type="Proteomes" id="UP001431313"/>
    </source>
</evidence>
<evidence type="ECO:0000313" key="3">
    <source>
        <dbReference type="EMBL" id="MCS0637609.1"/>
    </source>
</evidence>
<feature type="domain" description="DUF1266" evidence="2">
    <location>
        <begin position="172"/>
        <end position="366"/>
    </location>
</feature>
<sequence>MYEASLGGDPAALPAALAGVRLFLPLDRLAADTPGFTAPLTPVRDPATGKRSIAVHTAGSLPPWHPEQVHRALTLGELADSWPGGRLRLAVNPGTPWAVSTGARPADRAGWRRAATATGGPPRGLLLTHAGQPRDGALAHGLGCGAHLSVHNSMAWNDLGATCFGYAEDAARLRRTWGVTHRAGFAEALAALHGARLCGREEALALTTRTALARRLGREPSPDEWQKETGRALDRRRAGADTRAELRTVVERITGYEAAFRRDGLLAAGERVDSLAAFDYGRVVCLVRLGLGARLCDPGRAEEAVLTAGRLSRETYGSWAAFSAAYALARVLAFDEGAFGLTYQESVAQHRVLTGDPASPFRSLPWS</sequence>
<proteinExistence type="predicted"/>
<dbReference type="Pfam" id="PF06889">
    <property type="entry name" value="DUF1266"/>
    <property type="match status" value="1"/>
</dbReference>
<comment type="caution">
    <text evidence="3">The sequence shown here is derived from an EMBL/GenBank/DDBJ whole genome shotgun (WGS) entry which is preliminary data.</text>
</comment>
<evidence type="ECO:0000256" key="1">
    <source>
        <dbReference type="SAM" id="MobiDB-lite"/>
    </source>
</evidence>
<accession>A0ABT2CM12</accession>
<gene>
    <name evidence="3" type="ORF">NX801_18450</name>
</gene>